<protein>
    <submittedName>
        <fullName evidence="3">Uncharacterized protein LOC106477006</fullName>
    </submittedName>
</protein>
<evidence type="ECO:0000256" key="1">
    <source>
        <dbReference type="SAM" id="MobiDB-lite"/>
    </source>
</evidence>
<dbReference type="PANTHER" id="PTHR38338">
    <property type="entry name" value="AGAP013079-PA"/>
    <property type="match status" value="1"/>
</dbReference>
<dbReference type="GeneID" id="106477006"/>
<sequence>MAFMMPVVKGEYEIYPNRSRRGSACSQSRSRRGTQVESSLSCSPESDVEERMAAIVSLEHESKEHNSSHSISGSQSLKSASNTSLDKFHCRLVDKLKKKLRIDSGVNQDDVLNSSSGSGPK</sequence>
<feature type="compositionally biased region" description="Basic and acidic residues" evidence="1">
    <location>
        <begin position="58"/>
        <end position="67"/>
    </location>
</feature>
<accession>A0ABM1C2I4</accession>
<organism evidence="2 3">
    <name type="scientific">Limulus polyphemus</name>
    <name type="common">Atlantic horseshoe crab</name>
    <dbReference type="NCBI Taxonomy" id="6850"/>
    <lineage>
        <taxon>Eukaryota</taxon>
        <taxon>Metazoa</taxon>
        <taxon>Ecdysozoa</taxon>
        <taxon>Arthropoda</taxon>
        <taxon>Chelicerata</taxon>
        <taxon>Merostomata</taxon>
        <taxon>Xiphosura</taxon>
        <taxon>Limulidae</taxon>
        <taxon>Limulus</taxon>
    </lineage>
</organism>
<dbReference type="Proteomes" id="UP000694941">
    <property type="component" value="Unplaced"/>
</dbReference>
<keyword evidence="2" id="KW-1185">Reference proteome</keyword>
<proteinExistence type="predicted"/>
<feature type="compositionally biased region" description="Low complexity" evidence="1">
    <location>
        <begin position="68"/>
        <end position="79"/>
    </location>
</feature>
<gene>
    <name evidence="3" type="primary">LOC106477006</name>
</gene>
<reference evidence="3" key="1">
    <citation type="submission" date="2025-08" db="UniProtKB">
        <authorList>
            <consortium name="RefSeq"/>
        </authorList>
    </citation>
    <scope>IDENTIFICATION</scope>
    <source>
        <tissue evidence="3">Muscle</tissue>
    </source>
</reference>
<dbReference type="PANTHER" id="PTHR38338:SF1">
    <property type="entry name" value="AGAP013079-PA"/>
    <property type="match status" value="1"/>
</dbReference>
<evidence type="ECO:0000313" key="3">
    <source>
        <dbReference type="RefSeq" id="XP_013793067.1"/>
    </source>
</evidence>
<feature type="region of interest" description="Disordered" evidence="1">
    <location>
        <begin position="16"/>
        <end position="82"/>
    </location>
</feature>
<feature type="compositionally biased region" description="Polar residues" evidence="1">
    <location>
        <begin position="24"/>
        <end position="44"/>
    </location>
</feature>
<evidence type="ECO:0000313" key="2">
    <source>
        <dbReference type="Proteomes" id="UP000694941"/>
    </source>
</evidence>
<dbReference type="RefSeq" id="XP_013793067.1">
    <property type="nucleotide sequence ID" value="XM_013937613.2"/>
</dbReference>
<name>A0ABM1C2I4_LIMPO</name>